<dbReference type="PANTHER" id="PTHR11742">
    <property type="entry name" value="MANNOSYL-OLIGOSACCHARIDE ALPHA-1,2-MANNOSIDASE-RELATED"/>
    <property type="match status" value="1"/>
</dbReference>
<dbReference type="InterPro" id="IPR036026">
    <property type="entry name" value="Seven-hairpin_glycosidases"/>
</dbReference>
<evidence type="ECO:0000256" key="2">
    <source>
        <dbReference type="ARBA" id="ARBA00004922"/>
    </source>
</evidence>
<dbReference type="HOGENOM" id="CLU_003818_0_2_1"/>
<keyword evidence="12" id="KW-0326">Glycosidase</keyword>
<dbReference type="STRING" id="1095629.A0A0C9YES6"/>
<evidence type="ECO:0000256" key="3">
    <source>
        <dbReference type="ARBA" id="ARBA00007658"/>
    </source>
</evidence>
<dbReference type="Proteomes" id="UP000054477">
    <property type="component" value="Unassembled WGS sequence"/>
</dbReference>
<accession>A0A0C9YES6</accession>
<keyword evidence="6 10" id="KW-0106">Calcium</keyword>
<evidence type="ECO:0000256" key="8">
    <source>
        <dbReference type="ARBA" id="ARBA00047669"/>
    </source>
</evidence>
<comment type="catalytic activity">
    <reaction evidence="8">
        <text>N(4)-(alpha-D-Man-(1-&gt;2)-alpha-D-Man-(1-&gt;2)-alpha-D-Man-(1-&gt;3)-[alpha-D-Man-(1-&gt;3)-[alpha-D-Man-(1-&gt;2)-alpha-D-Man-(1-&gt;6)]-alpha-D-Man-(1-&gt;6)]-beta-D-Man-(1-&gt;4)-beta-D-GlcNAc-(1-&gt;4)-beta-D-GlcNAc)-L-asparaginyl-[protein] (N-glucan mannose isomer 8A1,2,3B1,3) + 3 H2O = N(4)-(alpha-D-Man-(1-&gt;3)-[alpha-D-Man-(1-&gt;3)-[alpha-D-Man-(1-&gt;6)]-alpha-D-Man-(1-&gt;6)]-beta-D-Man-(1-&gt;4)-beta-D-GlcNAc-(1-&gt;4)-beta-D-GlcNAc)-L-asparaginyl-[protein] (N-glucan mannose isomer 5A1,2) + 3 beta-D-mannose</text>
        <dbReference type="Rhea" id="RHEA:56028"/>
        <dbReference type="Rhea" id="RHEA-COMP:14358"/>
        <dbReference type="Rhea" id="RHEA-COMP:14367"/>
        <dbReference type="ChEBI" id="CHEBI:15377"/>
        <dbReference type="ChEBI" id="CHEBI:28563"/>
        <dbReference type="ChEBI" id="CHEBI:59087"/>
        <dbReference type="ChEBI" id="CHEBI:60628"/>
        <dbReference type="EC" id="3.2.1.113"/>
    </reaction>
</comment>
<dbReference type="GO" id="GO:0005509">
    <property type="term" value="F:calcium ion binding"/>
    <property type="evidence" value="ECO:0007669"/>
    <property type="project" value="InterPro"/>
</dbReference>
<feature type="binding site" evidence="10">
    <location>
        <position position="594"/>
    </location>
    <ligand>
        <name>Ca(2+)</name>
        <dbReference type="ChEBI" id="CHEBI:29108"/>
    </ligand>
</feature>
<evidence type="ECO:0000256" key="1">
    <source>
        <dbReference type="ARBA" id="ARBA00001913"/>
    </source>
</evidence>
<comment type="similarity">
    <text evidence="3 12">Belongs to the glycosyl hydrolase 47 family.</text>
</comment>
<evidence type="ECO:0000256" key="9">
    <source>
        <dbReference type="ARBA" id="ARBA00048605"/>
    </source>
</evidence>
<evidence type="ECO:0000256" key="7">
    <source>
        <dbReference type="ARBA" id="ARBA00023157"/>
    </source>
</evidence>
<evidence type="ECO:0000256" key="4">
    <source>
        <dbReference type="ARBA" id="ARBA00022723"/>
    </source>
</evidence>
<dbReference type="Gene3D" id="1.50.10.10">
    <property type="match status" value="1"/>
</dbReference>
<dbReference type="InterPro" id="IPR001382">
    <property type="entry name" value="Glyco_hydro_47"/>
</dbReference>
<protein>
    <recommendedName>
        <fullName evidence="12">alpha-1,2-Mannosidase</fullName>
        <ecNumber evidence="12">3.2.1.-</ecNumber>
    </recommendedName>
</protein>
<evidence type="ECO:0000313" key="14">
    <source>
        <dbReference type="EMBL" id="KIK08932.1"/>
    </source>
</evidence>
<keyword evidence="15" id="KW-1185">Reference proteome</keyword>
<organism evidence="14 15">
    <name type="scientific">Laccaria amethystina LaAM-08-1</name>
    <dbReference type="NCBI Taxonomy" id="1095629"/>
    <lineage>
        <taxon>Eukaryota</taxon>
        <taxon>Fungi</taxon>
        <taxon>Dikarya</taxon>
        <taxon>Basidiomycota</taxon>
        <taxon>Agaricomycotina</taxon>
        <taxon>Agaricomycetes</taxon>
        <taxon>Agaricomycetidae</taxon>
        <taxon>Agaricales</taxon>
        <taxon>Agaricineae</taxon>
        <taxon>Hydnangiaceae</taxon>
        <taxon>Laccaria</taxon>
    </lineage>
</organism>
<dbReference type="InterPro" id="IPR012341">
    <property type="entry name" value="6hp_glycosidase-like_sf"/>
</dbReference>
<sequence>MLGTELPNMFTRKCSRIWHSSRHRPLLRSSFYGLVLLIALYTLYHLVPRSTTDFFSDFLNAEADASPEIWNERAEQVKQAFVHAYHGYERYASPNDELKPISRGKINNFNGWGVTVFDSLDTIYLLGLNDEFERALTVVKQTNFSISVGNDGFAPYFETVIRYLGGLLSAYALSKDHMLLERAEDLAVVLDPIFDTPSGMPFYSVNPTTGEHRGPEIGILAEISSLQMEYTYLAKVTGRKQYFQRADAVSKTLARAKLRDTGGMFPIQWNLTSGEPIGYRLSVGAQADSAHEYLLKQYLLTAKTDKTSLEMYLRATTHIITNLMYISPTRHLAYVTDSATSTFWELGEPTHIFEHLSCFLPGMLALGAHTLPLDNLDEAGINFRNLGDQATFGYAAKGFKTLRNYNLTEIHLWAAESLAQTCWLTYADQPSGLGPDEIMMKTIHHDSPPENYLWIKAIEKWRKSGARGPVPGVADRRPVVYSERERLSGKGVGRDYVLRKPGYLLRPETLESFYILWRVTGDSKWRTRAWAIFEAIERETKTPSGYASLRSVEMSPAPKEDSMPSYFLAETLKYLYLMLSGKDPLPLNEWVFNTEAHPFPVFEWSEEEKKAFEMSNT</sequence>
<gene>
    <name evidence="14" type="ORF">K443DRAFT_83835</name>
</gene>
<evidence type="ECO:0000256" key="11">
    <source>
        <dbReference type="PIRSR" id="PIRSR601382-3"/>
    </source>
</evidence>
<reference evidence="15" key="2">
    <citation type="submission" date="2015-01" db="EMBL/GenBank/DDBJ databases">
        <title>Evolutionary Origins and Diversification of the Mycorrhizal Mutualists.</title>
        <authorList>
            <consortium name="DOE Joint Genome Institute"/>
            <consortium name="Mycorrhizal Genomics Consortium"/>
            <person name="Kohler A."/>
            <person name="Kuo A."/>
            <person name="Nagy L.G."/>
            <person name="Floudas D."/>
            <person name="Copeland A."/>
            <person name="Barry K.W."/>
            <person name="Cichocki N."/>
            <person name="Veneault-Fourrey C."/>
            <person name="LaButti K."/>
            <person name="Lindquist E.A."/>
            <person name="Lipzen A."/>
            <person name="Lundell T."/>
            <person name="Morin E."/>
            <person name="Murat C."/>
            <person name="Riley R."/>
            <person name="Ohm R."/>
            <person name="Sun H."/>
            <person name="Tunlid A."/>
            <person name="Henrissat B."/>
            <person name="Grigoriev I.V."/>
            <person name="Hibbett D.S."/>
            <person name="Martin F."/>
        </authorList>
    </citation>
    <scope>NUCLEOTIDE SEQUENCE [LARGE SCALE GENOMIC DNA]</scope>
    <source>
        <strain evidence="15">LaAM-08-1</strain>
    </source>
</reference>
<keyword evidence="5 12" id="KW-0378">Hydrolase</keyword>
<comment type="catalytic activity">
    <reaction evidence="9">
        <text>N(4)-(alpha-D-Man-(1-&gt;2)-alpha-D-Man-(1-&gt;2)-alpha-D-Man-(1-&gt;3)-[alpha-D-Man-(1-&gt;2)-alpha-D-Man-(1-&gt;3)-[alpha-D-Man-(1-&gt;2)-alpha-D-Man-(1-&gt;6)]-alpha-D-Man-(1-&gt;6)]-beta-D-Man-(1-&gt;4)-beta-D-GlcNAc-(1-&gt;4)-beta-D-GlcNAc)-L-asparaginyl-[protein] (N-glucan mannose isomer 9A1,2,3B1,2,3) + 4 H2O = N(4)-(alpha-D-Man-(1-&gt;3)-[alpha-D-Man-(1-&gt;3)-[alpha-D-Man-(1-&gt;6)]-alpha-D-Man-(1-&gt;6)]-beta-D-Man-(1-&gt;4)-beta-D-GlcNAc-(1-&gt;4)-beta-D-GlcNAc)-L-asparaginyl-[protein] (N-glucan mannose isomer 5A1,2) + 4 beta-D-mannose</text>
        <dbReference type="Rhea" id="RHEA:56008"/>
        <dbReference type="Rhea" id="RHEA-COMP:14356"/>
        <dbReference type="Rhea" id="RHEA-COMP:14367"/>
        <dbReference type="ChEBI" id="CHEBI:15377"/>
        <dbReference type="ChEBI" id="CHEBI:28563"/>
        <dbReference type="ChEBI" id="CHEBI:59087"/>
        <dbReference type="ChEBI" id="CHEBI:139493"/>
        <dbReference type="EC" id="3.2.1.113"/>
    </reaction>
</comment>
<dbReference type="GO" id="GO:0016020">
    <property type="term" value="C:membrane"/>
    <property type="evidence" value="ECO:0007669"/>
    <property type="project" value="InterPro"/>
</dbReference>
<reference evidence="14 15" key="1">
    <citation type="submission" date="2014-04" db="EMBL/GenBank/DDBJ databases">
        <authorList>
            <consortium name="DOE Joint Genome Institute"/>
            <person name="Kuo A."/>
            <person name="Kohler A."/>
            <person name="Nagy L.G."/>
            <person name="Floudas D."/>
            <person name="Copeland A."/>
            <person name="Barry K.W."/>
            <person name="Cichocki N."/>
            <person name="Veneault-Fourrey C."/>
            <person name="LaButti K."/>
            <person name="Lindquist E.A."/>
            <person name="Lipzen A."/>
            <person name="Lundell T."/>
            <person name="Morin E."/>
            <person name="Murat C."/>
            <person name="Sun H."/>
            <person name="Tunlid A."/>
            <person name="Henrissat B."/>
            <person name="Grigoriev I.V."/>
            <person name="Hibbett D.S."/>
            <person name="Martin F."/>
            <person name="Nordberg H.P."/>
            <person name="Cantor M.N."/>
            <person name="Hua S.X."/>
        </authorList>
    </citation>
    <scope>NUCLEOTIDE SEQUENCE [LARGE SCALE GENOMIC DNA]</scope>
    <source>
        <strain evidence="14 15">LaAM-08-1</strain>
    </source>
</reference>
<keyword evidence="13" id="KW-0472">Membrane</keyword>
<evidence type="ECO:0000256" key="12">
    <source>
        <dbReference type="RuleBase" id="RU361193"/>
    </source>
</evidence>
<dbReference type="Pfam" id="PF01532">
    <property type="entry name" value="Glyco_hydro_47"/>
    <property type="match status" value="1"/>
</dbReference>
<evidence type="ECO:0000256" key="13">
    <source>
        <dbReference type="SAM" id="Phobius"/>
    </source>
</evidence>
<evidence type="ECO:0000256" key="6">
    <source>
        <dbReference type="ARBA" id="ARBA00022837"/>
    </source>
</evidence>
<dbReference type="EC" id="3.2.1.-" evidence="12"/>
<dbReference type="GO" id="GO:0004571">
    <property type="term" value="F:mannosyl-oligosaccharide 1,2-alpha-mannosidase activity"/>
    <property type="evidence" value="ECO:0007669"/>
    <property type="project" value="UniProtKB-EC"/>
</dbReference>
<dbReference type="GO" id="GO:0005975">
    <property type="term" value="P:carbohydrate metabolic process"/>
    <property type="evidence" value="ECO:0007669"/>
    <property type="project" value="InterPro"/>
</dbReference>
<evidence type="ECO:0000256" key="10">
    <source>
        <dbReference type="PIRSR" id="PIRSR601382-2"/>
    </source>
</evidence>
<dbReference type="AlphaFoldDB" id="A0A0C9YES6"/>
<dbReference type="PANTHER" id="PTHR11742:SF55">
    <property type="entry name" value="ENDOPLASMIC RETICULUM MANNOSYL-OLIGOSACCHARIDE 1,2-ALPHA-MANNOSIDASE"/>
    <property type="match status" value="1"/>
</dbReference>
<dbReference type="OrthoDB" id="8118055at2759"/>
<dbReference type="PRINTS" id="PR00747">
    <property type="entry name" value="GLYHDRLASE47"/>
</dbReference>
<dbReference type="InterPro" id="IPR050749">
    <property type="entry name" value="Glycosyl_Hydrolase_47"/>
</dbReference>
<dbReference type="EMBL" id="KN838540">
    <property type="protein sequence ID" value="KIK08932.1"/>
    <property type="molecule type" value="Genomic_DNA"/>
</dbReference>
<evidence type="ECO:0000256" key="5">
    <source>
        <dbReference type="ARBA" id="ARBA00022801"/>
    </source>
</evidence>
<name>A0A0C9YES6_9AGAR</name>
<dbReference type="GO" id="GO:0036503">
    <property type="term" value="P:ERAD pathway"/>
    <property type="evidence" value="ECO:0007669"/>
    <property type="project" value="UniProtKB-ARBA"/>
</dbReference>
<keyword evidence="13" id="KW-1133">Transmembrane helix</keyword>
<evidence type="ECO:0000313" key="15">
    <source>
        <dbReference type="Proteomes" id="UP000054477"/>
    </source>
</evidence>
<comment type="pathway">
    <text evidence="2">Protein modification; protein glycosylation.</text>
</comment>
<keyword evidence="4 10" id="KW-0479">Metal-binding</keyword>
<comment type="cofactor">
    <cofactor evidence="1 10">
        <name>Ca(2+)</name>
        <dbReference type="ChEBI" id="CHEBI:29108"/>
    </cofactor>
</comment>
<keyword evidence="7 11" id="KW-1015">Disulfide bond</keyword>
<dbReference type="SUPFAM" id="SSF48225">
    <property type="entry name" value="Seven-hairpin glycosidases"/>
    <property type="match status" value="1"/>
</dbReference>
<feature type="disulfide bond" evidence="11">
    <location>
        <begin position="358"/>
        <end position="422"/>
    </location>
</feature>
<proteinExistence type="inferred from homology"/>
<dbReference type="GO" id="GO:0005783">
    <property type="term" value="C:endoplasmic reticulum"/>
    <property type="evidence" value="ECO:0007669"/>
    <property type="project" value="TreeGrafter"/>
</dbReference>
<keyword evidence="13" id="KW-0812">Transmembrane</keyword>
<feature type="transmembrane region" description="Helical" evidence="13">
    <location>
        <begin position="26"/>
        <end position="47"/>
    </location>
</feature>